<keyword evidence="2" id="KW-1133">Transmembrane helix</keyword>
<keyword evidence="2" id="KW-0812">Transmembrane</keyword>
<accession>A0A0H0XP09</accession>
<comment type="similarity">
    <text evidence="1">Belongs to the glycosyltransferase 2 family. WaaE/KdtX subfamily.</text>
</comment>
<keyword evidence="5" id="KW-1185">Reference proteome</keyword>
<evidence type="ECO:0000259" key="3">
    <source>
        <dbReference type="Pfam" id="PF00535"/>
    </source>
</evidence>
<dbReference type="EMBL" id="LBHU01000002">
    <property type="protein sequence ID" value="KLI64084.1"/>
    <property type="molecule type" value="Genomic_DNA"/>
</dbReference>
<dbReference type="SUPFAM" id="SSF53448">
    <property type="entry name" value="Nucleotide-diphospho-sugar transferases"/>
    <property type="match status" value="1"/>
</dbReference>
<dbReference type="Proteomes" id="UP000053455">
    <property type="component" value="Unassembled WGS sequence"/>
</dbReference>
<protein>
    <recommendedName>
        <fullName evidence="3">Glycosyltransferase 2-like domain-containing protein</fullName>
    </recommendedName>
</protein>
<dbReference type="CDD" id="cd02511">
    <property type="entry name" value="Beta4Glucosyltransferase"/>
    <property type="match status" value="1"/>
</dbReference>
<dbReference type="STRING" id="874156.GCA_001021555_01642"/>
<dbReference type="Gene3D" id="3.90.550.10">
    <property type="entry name" value="Spore Coat Polysaccharide Biosynthesis Protein SpsA, Chain A"/>
    <property type="match status" value="1"/>
</dbReference>
<dbReference type="InterPro" id="IPR001173">
    <property type="entry name" value="Glyco_trans_2-like"/>
</dbReference>
<dbReference type="PANTHER" id="PTHR43630">
    <property type="entry name" value="POLY-BETA-1,6-N-ACETYL-D-GLUCOSAMINE SYNTHASE"/>
    <property type="match status" value="1"/>
</dbReference>
<organism evidence="4 5">
    <name type="scientific">Aurantiacibacter marinus</name>
    <dbReference type="NCBI Taxonomy" id="874156"/>
    <lineage>
        <taxon>Bacteria</taxon>
        <taxon>Pseudomonadati</taxon>
        <taxon>Pseudomonadota</taxon>
        <taxon>Alphaproteobacteria</taxon>
        <taxon>Sphingomonadales</taxon>
        <taxon>Erythrobacteraceae</taxon>
        <taxon>Aurantiacibacter</taxon>
    </lineage>
</organism>
<reference evidence="4 5" key="1">
    <citation type="submission" date="2015-04" db="EMBL/GenBank/DDBJ databases">
        <title>The draft genome sequence of Erythrobacter marinus HWDM-33.</title>
        <authorList>
            <person name="Zhuang L."/>
            <person name="Liu Y."/>
            <person name="Shao Z."/>
        </authorList>
    </citation>
    <scope>NUCLEOTIDE SEQUENCE [LARGE SCALE GENOMIC DNA]</scope>
    <source>
        <strain evidence="4 5">HWDM-33</strain>
    </source>
</reference>
<evidence type="ECO:0000256" key="2">
    <source>
        <dbReference type="SAM" id="Phobius"/>
    </source>
</evidence>
<feature type="domain" description="Glycosyltransferase 2-like" evidence="3">
    <location>
        <begin position="2"/>
        <end position="111"/>
    </location>
</feature>
<feature type="transmembrane region" description="Helical" evidence="2">
    <location>
        <begin position="212"/>
        <end position="232"/>
    </location>
</feature>
<dbReference type="Pfam" id="PF00535">
    <property type="entry name" value="Glycos_transf_2"/>
    <property type="match status" value="1"/>
</dbReference>
<proteinExistence type="inferred from homology"/>
<name>A0A0H0XP09_9SPHN</name>
<dbReference type="InterPro" id="IPR029044">
    <property type="entry name" value="Nucleotide-diphossugar_trans"/>
</dbReference>
<dbReference type="PATRIC" id="fig|874156.12.peg.1725"/>
<dbReference type="AlphaFoldDB" id="A0A0H0XP09"/>
<comment type="caution">
    <text evidence="4">The sequence shown here is derived from an EMBL/GenBank/DDBJ whole genome shotgun (WGS) entry which is preliminary data.</text>
</comment>
<evidence type="ECO:0000313" key="4">
    <source>
        <dbReference type="EMBL" id="KLI64084.1"/>
    </source>
</evidence>
<keyword evidence="2" id="KW-0472">Membrane</keyword>
<gene>
    <name evidence="4" type="ORF">AAV99_08380</name>
</gene>
<evidence type="ECO:0000313" key="5">
    <source>
        <dbReference type="Proteomes" id="UP000053455"/>
    </source>
</evidence>
<dbReference type="PANTHER" id="PTHR43630:SF2">
    <property type="entry name" value="GLYCOSYLTRANSFERASE"/>
    <property type="match status" value="1"/>
</dbReference>
<evidence type="ECO:0000256" key="1">
    <source>
        <dbReference type="ARBA" id="ARBA00038494"/>
    </source>
</evidence>
<sequence>MNEEQHLRRALQSAMPHCCEVIVVDSGSTDGTEAIARELGARWHINPWINYATQFNHGVDLAGETSDWILRLDADEVLDGDWYSRFCALVAHKPETTGIALRRMMTFRGKAIRHGLAQTWQLRLFRSGRGRCEARWMDEHIVVDGPVEQLPVQLLDDNLNDLKWWTQKHLGYADREAVDLLLSEERAATVAPAQAGAMTGQARLKRWLKIKVYARLPIGLRALLFFVLRYVFALGFLDGLRGFQFHFLQGFWYRMYTDIRLDEIRNLQAAENLPLEEAIRRVTGLEVPLQHVLAKDPENGG</sequence>